<gene>
    <name evidence="2" type="ORF">S03H2_47240</name>
</gene>
<dbReference type="EMBL" id="BARU01029725">
    <property type="protein sequence ID" value="GAH70211.1"/>
    <property type="molecule type" value="Genomic_DNA"/>
</dbReference>
<evidence type="ECO:0000259" key="1">
    <source>
        <dbReference type="Pfam" id="PF08421"/>
    </source>
</evidence>
<dbReference type="InterPro" id="IPR038576">
    <property type="entry name" value="Methyltransf_Zn-bd_dom_put_sf"/>
</dbReference>
<sequence>MTIKKGQKLEYETDGDVITVCEVCGDILPVPILDLGHQPLCDDLVPLGDSRESMKYPIQISLCPICLTAHQLYRVHKEILFPNSYHYRPRFTQDVMMG</sequence>
<dbReference type="InterPro" id="IPR013630">
    <property type="entry name" value="Methyltransf_Zn-bd_dom_put"/>
</dbReference>
<accession>X1HJ98</accession>
<dbReference type="AlphaFoldDB" id="X1HJ98"/>
<dbReference type="Gene3D" id="6.20.50.110">
    <property type="entry name" value="Methyltransferase, zinc-binding domain"/>
    <property type="match status" value="1"/>
</dbReference>
<name>X1HJ98_9ZZZZ</name>
<comment type="caution">
    <text evidence="2">The sequence shown here is derived from an EMBL/GenBank/DDBJ whole genome shotgun (WGS) entry which is preliminary data.</text>
</comment>
<proteinExistence type="predicted"/>
<reference evidence="2" key="1">
    <citation type="journal article" date="2014" name="Front. Microbiol.">
        <title>High frequency of phylogenetically diverse reductive dehalogenase-homologous genes in deep subseafloor sedimentary metagenomes.</title>
        <authorList>
            <person name="Kawai M."/>
            <person name="Futagami T."/>
            <person name="Toyoda A."/>
            <person name="Takaki Y."/>
            <person name="Nishi S."/>
            <person name="Hori S."/>
            <person name="Arai W."/>
            <person name="Tsubouchi T."/>
            <person name="Morono Y."/>
            <person name="Uchiyama I."/>
            <person name="Ito T."/>
            <person name="Fujiyama A."/>
            <person name="Inagaki F."/>
            <person name="Takami H."/>
        </authorList>
    </citation>
    <scope>NUCLEOTIDE SEQUENCE</scope>
    <source>
        <strain evidence="2">Expedition CK06-06</strain>
    </source>
</reference>
<feature type="non-terminal residue" evidence="2">
    <location>
        <position position="98"/>
    </location>
</feature>
<dbReference type="Pfam" id="PF08421">
    <property type="entry name" value="Methyltransf_13"/>
    <property type="match status" value="1"/>
</dbReference>
<feature type="domain" description="Methyltransferase putative zinc binding" evidence="1">
    <location>
        <begin position="21"/>
        <end position="81"/>
    </location>
</feature>
<evidence type="ECO:0000313" key="2">
    <source>
        <dbReference type="EMBL" id="GAH70211.1"/>
    </source>
</evidence>
<protein>
    <recommendedName>
        <fullName evidence="1">Methyltransferase putative zinc binding domain-containing protein</fullName>
    </recommendedName>
</protein>
<organism evidence="2">
    <name type="scientific">marine sediment metagenome</name>
    <dbReference type="NCBI Taxonomy" id="412755"/>
    <lineage>
        <taxon>unclassified sequences</taxon>
        <taxon>metagenomes</taxon>
        <taxon>ecological metagenomes</taxon>
    </lineage>
</organism>